<dbReference type="UniPathway" id="UPA00116"/>
<comment type="catalytic activity">
    <reaction evidence="14 15">
        <text>D-ribulose 5-phosphate + ATP = D-ribulose 1,5-bisphosphate + ADP + H(+)</text>
        <dbReference type="Rhea" id="RHEA:19365"/>
        <dbReference type="ChEBI" id="CHEBI:15378"/>
        <dbReference type="ChEBI" id="CHEBI:30616"/>
        <dbReference type="ChEBI" id="CHEBI:57870"/>
        <dbReference type="ChEBI" id="CHEBI:58121"/>
        <dbReference type="ChEBI" id="CHEBI:456216"/>
        <dbReference type="EC" id="2.7.1.19"/>
    </reaction>
</comment>
<evidence type="ECO:0000256" key="14">
    <source>
        <dbReference type="ARBA" id="ARBA00047663"/>
    </source>
</evidence>
<keyword evidence="5" id="KW-0602">Photosynthesis</keyword>
<keyword evidence="18" id="KW-1185">Reference proteome</keyword>
<evidence type="ECO:0000313" key="17">
    <source>
        <dbReference type="EMBL" id="KMZ74688.1"/>
    </source>
</evidence>
<comment type="caution">
    <text evidence="17">The sequence shown here is derived from an EMBL/GenBank/DDBJ whole genome shotgun (WGS) entry which is preliminary data.</text>
</comment>
<keyword evidence="4" id="KW-0150">Chloroplast</keyword>
<evidence type="ECO:0000256" key="5">
    <source>
        <dbReference type="ARBA" id="ARBA00022531"/>
    </source>
</evidence>
<keyword evidence="11" id="KW-0067">ATP-binding</keyword>
<dbReference type="GO" id="GO:0009507">
    <property type="term" value="C:chloroplast"/>
    <property type="evidence" value="ECO:0007669"/>
    <property type="project" value="UniProtKB-SubCell"/>
</dbReference>
<sequence length="420" mass="47348">MMNTACKISTFNPISQFFFFTSNPSKSHLGIHQRQVALKSGRACCSSSWNLSCSSRATTVDDAKKTLVIGLGADSGCGKTTFMRRLTSVFGGKAEYLKNGNPDSNTLVSDTTTVICLDDYHLLDREGRKLNGLTALHPKANNFDLMYEQINLLKQGVSVEKPIYNHSTGCLDPPEIIHPPKILIVEGLHPMYDPRVRELLDFSIYLDISDDVKFAWKIQRDMKERGHSLESIVASIKTRKPDFDAFIEPQKQYADAVIQVLPSNLVPNNEDEKKFLKVRLIMKEGIKYFDPVYLFDEGSTISWIPCGRKLTCSYPGIKFAYTPDTYYNNEVSVLEMDGQFDRLHELMYVESNLSNLSTKFYGEATGQMLKNGDFPGSNNGTGLFQTILGLKIRDIHEHIMSEKNNRPTSDITKFLQPAYA</sequence>
<evidence type="ECO:0000256" key="2">
    <source>
        <dbReference type="ARBA" id="ARBA00005215"/>
    </source>
</evidence>
<evidence type="ECO:0000259" key="16">
    <source>
        <dbReference type="Pfam" id="PF00485"/>
    </source>
</evidence>
<dbReference type="Gene3D" id="3.40.50.300">
    <property type="entry name" value="P-loop containing nucleotide triphosphate hydrolases"/>
    <property type="match status" value="1"/>
</dbReference>
<dbReference type="GO" id="GO:0019253">
    <property type="term" value="P:reductive pentose-phosphate cycle"/>
    <property type="evidence" value="ECO:0007669"/>
    <property type="project" value="UniProtKB-UniPathway"/>
</dbReference>
<evidence type="ECO:0000256" key="15">
    <source>
        <dbReference type="RuleBase" id="RU004082"/>
    </source>
</evidence>
<proteinExistence type="inferred from homology"/>
<dbReference type="AlphaFoldDB" id="A0A0K9Q070"/>
<dbReference type="STRING" id="29655.A0A0K9Q070"/>
<keyword evidence="7" id="KW-0934">Plastid</keyword>
<keyword evidence="13" id="KW-1015">Disulfide bond</keyword>
<dbReference type="PRINTS" id="PR00478">
    <property type="entry name" value="PHRIBLKINASE"/>
</dbReference>
<dbReference type="PROSITE" id="PS00567">
    <property type="entry name" value="PHOSPHORIBULOKINASE"/>
    <property type="match status" value="1"/>
</dbReference>
<dbReference type="Proteomes" id="UP000036987">
    <property type="component" value="Unassembled WGS sequence"/>
</dbReference>
<protein>
    <recommendedName>
        <fullName evidence="15">Phosphoribulokinase</fullName>
        <ecNumber evidence="15">2.7.1.19</ecNumber>
    </recommendedName>
</protein>
<keyword evidence="12" id="KW-0809">Transit peptide</keyword>
<dbReference type="GO" id="GO:0042803">
    <property type="term" value="F:protein homodimerization activity"/>
    <property type="evidence" value="ECO:0007669"/>
    <property type="project" value="UniProtKB-ARBA"/>
</dbReference>
<keyword evidence="6" id="KW-0113">Calvin cycle</keyword>
<comment type="pathway">
    <text evidence="2">Carbohydrate biosynthesis; Calvin cycle.</text>
</comment>
<comment type="subcellular location">
    <subcellularLocation>
        <location evidence="1">Plastid</location>
        <location evidence="1">Chloroplast</location>
    </subcellularLocation>
</comment>
<keyword evidence="9" id="KW-0547">Nucleotide-binding</keyword>
<name>A0A0K9Q070_ZOSMR</name>
<reference evidence="18" key="1">
    <citation type="journal article" date="2016" name="Nature">
        <title>The genome of the seagrass Zostera marina reveals angiosperm adaptation to the sea.</title>
        <authorList>
            <person name="Olsen J.L."/>
            <person name="Rouze P."/>
            <person name="Verhelst B."/>
            <person name="Lin Y.-C."/>
            <person name="Bayer T."/>
            <person name="Collen J."/>
            <person name="Dattolo E."/>
            <person name="De Paoli E."/>
            <person name="Dittami S."/>
            <person name="Maumus F."/>
            <person name="Michel G."/>
            <person name="Kersting A."/>
            <person name="Lauritano C."/>
            <person name="Lohaus R."/>
            <person name="Toepel M."/>
            <person name="Tonon T."/>
            <person name="Vanneste K."/>
            <person name="Amirebrahimi M."/>
            <person name="Brakel J."/>
            <person name="Bostroem C."/>
            <person name="Chovatia M."/>
            <person name="Grimwood J."/>
            <person name="Jenkins J.W."/>
            <person name="Jueterbock A."/>
            <person name="Mraz A."/>
            <person name="Stam W.T."/>
            <person name="Tice H."/>
            <person name="Bornberg-Bauer E."/>
            <person name="Green P.J."/>
            <person name="Pearson G.A."/>
            <person name="Procaccini G."/>
            <person name="Duarte C.M."/>
            <person name="Schmutz J."/>
            <person name="Reusch T.B.H."/>
            <person name="Van de Peer Y."/>
        </authorList>
    </citation>
    <scope>NUCLEOTIDE SEQUENCE [LARGE SCALE GENOMIC DNA]</scope>
    <source>
        <strain evidence="18">cv. Finnish</strain>
    </source>
</reference>
<dbReference type="InterPro" id="IPR006083">
    <property type="entry name" value="PRK/URK"/>
</dbReference>
<dbReference type="EC" id="2.7.1.19" evidence="15"/>
<dbReference type="InterPro" id="IPR027417">
    <property type="entry name" value="P-loop_NTPase"/>
</dbReference>
<evidence type="ECO:0000256" key="8">
    <source>
        <dbReference type="ARBA" id="ARBA00022679"/>
    </source>
</evidence>
<dbReference type="GO" id="GO:0005737">
    <property type="term" value="C:cytoplasm"/>
    <property type="evidence" value="ECO:0000318"/>
    <property type="project" value="GO_Central"/>
</dbReference>
<organism evidence="17 18">
    <name type="scientific">Zostera marina</name>
    <name type="common">Eelgrass</name>
    <dbReference type="NCBI Taxonomy" id="29655"/>
    <lineage>
        <taxon>Eukaryota</taxon>
        <taxon>Viridiplantae</taxon>
        <taxon>Streptophyta</taxon>
        <taxon>Embryophyta</taxon>
        <taxon>Tracheophyta</taxon>
        <taxon>Spermatophyta</taxon>
        <taxon>Magnoliopsida</taxon>
        <taxon>Liliopsida</taxon>
        <taxon>Zosteraceae</taxon>
        <taxon>Zostera</taxon>
    </lineage>
</organism>
<dbReference type="NCBIfam" id="NF005655">
    <property type="entry name" value="PRK07429.1"/>
    <property type="match status" value="1"/>
</dbReference>
<dbReference type="GO" id="GO:0008974">
    <property type="term" value="F:phosphoribulokinase activity"/>
    <property type="evidence" value="ECO:0007669"/>
    <property type="project" value="UniProtKB-EC"/>
</dbReference>
<evidence type="ECO:0000256" key="12">
    <source>
        <dbReference type="ARBA" id="ARBA00022946"/>
    </source>
</evidence>
<evidence type="ECO:0000256" key="10">
    <source>
        <dbReference type="ARBA" id="ARBA00022777"/>
    </source>
</evidence>
<evidence type="ECO:0000256" key="9">
    <source>
        <dbReference type="ARBA" id="ARBA00022741"/>
    </source>
</evidence>
<dbReference type="InterPro" id="IPR006082">
    <property type="entry name" value="PRK"/>
</dbReference>
<dbReference type="EMBL" id="LFYR01000252">
    <property type="protein sequence ID" value="KMZ74688.1"/>
    <property type="molecule type" value="Genomic_DNA"/>
</dbReference>
<evidence type="ECO:0000256" key="6">
    <source>
        <dbReference type="ARBA" id="ARBA00022567"/>
    </source>
</evidence>
<evidence type="ECO:0000256" key="13">
    <source>
        <dbReference type="ARBA" id="ARBA00023157"/>
    </source>
</evidence>
<comment type="similarity">
    <text evidence="3 15">Belongs to the phosphoribulokinase family.</text>
</comment>
<dbReference type="OrthoDB" id="738517at2759"/>
<keyword evidence="10 17" id="KW-0418">Kinase</keyword>
<dbReference type="FunFam" id="3.40.50.300:FF:000619">
    <property type="entry name" value="Phosphoribulokinase"/>
    <property type="match status" value="1"/>
</dbReference>
<evidence type="ECO:0000313" key="18">
    <source>
        <dbReference type="Proteomes" id="UP000036987"/>
    </source>
</evidence>
<evidence type="ECO:0000256" key="4">
    <source>
        <dbReference type="ARBA" id="ARBA00022528"/>
    </source>
</evidence>
<accession>A0A0K9Q070</accession>
<dbReference type="SUPFAM" id="SSF52540">
    <property type="entry name" value="P-loop containing nucleoside triphosphate hydrolases"/>
    <property type="match status" value="1"/>
</dbReference>
<keyword evidence="8" id="KW-0808">Transferase</keyword>
<evidence type="ECO:0000256" key="3">
    <source>
        <dbReference type="ARBA" id="ARBA00009719"/>
    </source>
</evidence>
<feature type="domain" description="Phosphoribulokinase/uridine kinase" evidence="16">
    <location>
        <begin position="68"/>
        <end position="266"/>
    </location>
</feature>
<gene>
    <name evidence="17" type="ORF">ZOSMA_123G00360</name>
</gene>
<dbReference type="CDD" id="cd02026">
    <property type="entry name" value="PRK"/>
    <property type="match status" value="1"/>
</dbReference>
<dbReference type="GO" id="GO:0005524">
    <property type="term" value="F:ATP binding"/>
    <property type="evidence" value="ECO:0007669"/>
    <property type="project" value="UniProtKB-KW"/>
</dbReference>
<dbReference type="Pfam" id="PF00485">
    <property type="entry name" value="PRK"/>
    <property type="match status" value="1"/>
</dbReference>
<evidence type="ECO:0000256" key="11">
    <source>
        <dbReference type="ARBA" id="ARBA00022840"/>
    </source>
</evidence>
<evidence type="ECO:0000256" key="1">
    <source>
        <dbReference type="ARBA" id="ARBA00004229"/>
    </source>
</evidence>
<dbReference type="PANTHER" id="PTHR10285">
    <property type="entry name" value="URIDINE KINASE"/>
    <property type="match status" value="1"/>
</dbReference>
<evidence type="ECO:0000256" key="7">
    <source>
        <dbReference type="ARBA" id="ARBA00022640"/>
    </source>
</evidence>